<dbReference type="InterPro" id="IPR003165">
    <property type="entry name" value="Piwi"/>
</dbReference>
<dbReference type="Gene3D" id="3.30.420.10">
    <property type="entry name" value="Ribonuclease H-like superfamily/Ribonuclease H"/>
    <property type="match status" value="1"/>
</dbReference>
<feature type="region of interest" description="Disordered" evidence="2">
    <location>
        <begin position="922"/>
        <end position="966"/>
    </location>
</feature>
<comment type="caution">
    <text evidence="5">The sequence shown here is derived from an EMBL/GenBank/DDBJ whole genome shotgun (WGS) entry which is preliminary data.</text>
</comment>
<dbReference type="InterPro" id="IPR036085">
    <property type="entry name" value="PAZ_dom_sf"/>
</dbReference>
<dbReference type="PROSITE" id="PS50822">
    <property type="entry name" value="PIWI"/>
    <property type="match status" value="1"/>
</dbReference>
<dbReference type="InterPro" id="IPR032472">
    <property type="entry name" value="ArgoL2"/>
</dbReference>
<gene>
    <name evidence="5" type="ORF">LTR36_007525</name>
</gene>
<dbReference type="InterPro" id="IPR036397">
    <property type="entry name" value="RNaseH_sf"/>
</dbReference>
<dbReference type="InterPro" id="IPR032473">
    <property type="entry name" value="Argonaute_Mid_dom"/>
</dbReference>
<dbReference type="InterPro" id="IPR014811">
    <property type="entry name" value="ArgoL1"/>
</dbReference>
<feature type="compositionally biased region" description="Basic and acidic residues" evidence="2">
    <location>
        <begin position="9"/>
        <end position="18"/>
    </location>
</feature>
<proteinExistence type="inferred from homology"/>
<name>A0AAV9JU64_9PEZI</name>
<dbReference type="Pfam" id="PF02171">
    <property type="entry name" value="Piwi"/>
    <property type="match status" value="1"/>
</dbReference>
<dbReference type="CDD" id="cd04657">
    <property type="entry name" value="Piwi_ago-like"/>
    <property type="match status" value="1"/>
</dbReference>
<dbReference type="PANTHER" id="PTHR22891">
    <property type="entry name" value="EUKARYOTIC TRANSLATION INITIATION FACTOR 2C"/>
    <property type="match status" value="1"/>
</dbReference>
<dbReference type="Gene3D" id="3.40.50.2300">
    <property type="match status" value="1"/>
</dbReference>
<dbReference type="Pfam" id="PF16487">
    <property type="entry name" value="ArgoMid"/>
    <property type="match status" value="1"/>
</dbReference>
<comment type="similarity">
    <text evidence="1">Belongs to the argonaute family.</text>
</comment>
<dbReference type="InterPro" id="IPR045246">
    <property type="entry name" value="Piwi_ago-like"/>
</dbReference>
<dbReference type="EMBL" id="JAVFHQ010000005">
    <property type="protein sequence ID" value="KAK4549069.1"/>
    <property type="molecule type" value="Genomic_DNA"/>
</dbReference>
<evidence type="ECO:0000313" key="6">
    <source>
        <dbReference type="Proteomes" id="UP001324427"/>
    </source>
</evidence>
<dbReference type="InterPro" id="IPR032474">
    <property type="entry name" value="Argonaute_N"/>
</dbReference>
<dbReference type="SMART" id="SM00949">
    <property type="entry name" value="PAZ"/>
    <property type="match status" value="1"/>
</dbReference>
<dbReference type="AlphaFoldDB" id="A0AAV9JU64"/>
<evidence type="ECO:0000259" key="4">
    <source>
        <dbReference type="PROSITE" id="PS50822"/>
    </source>
</evidence>
<dbReference type="SMART" id="SM01163">
    <property type="entry name" value="DUF1785"/>
    <property type="match status" value="1"/>
</dbReference>
<evidence type="ECO:0000256" key="2">
    <source>
        <dbReference type="SAM" id="MobiDB-lite"/>
    </source>
</evidence>
<dbReference type="Pfam" id="PF16486">
    <property type="entry name" value="ArgoN"/>
    <property type="match status" value="1"/>
</dbReference>
<dbReference type="Proteomes" id="UP001324427">
    <property type="component" value="Unassembled WGS sequence"/>
</dbReference>
<dbReference type="InterPro" id="IPR012337">
    <property type="entry name" value="RNaseH-like_sf"/>
</dbReference>
<dbReference type="SUPFAM" id="SSF53098">
    <property type="entry name" value="Ribonuclease H-like"/>
    <property type="match status" value="1"/>
</dbReference>
<organism evidence="5 6">
    <name type="scientific">Oleoguttula mirabilis</name>
    <dbReference type="NCBI Taxonomy" id="1507867"/>
    <lineage>
        <taxon>Eukaryota</taxon>
        <taxon>Fungi</taxon>
        <taxon>Dikarya</taxon>
        <taxon>Ascomycota</taxon>
        <taxon>Pezizomycotina</taxon>
        <taxon>Dothideomycetes</taxon>
        <taxon>Dothideomycetidae</taxon>
        <taxon>Mycosphaerellales</taxon>
        <taxon>Teratosphaeriaceae</taxon>
        <taxon>Oleoguttula</taxon>
    </lineage>
</organism>
<reference evidence="5 6" key="1">
    <citation type="submission" date="2021-11" db="EMBL/GenBank/DDBJ databases">
        <title>Black yeast isolated from Biological Soil Crust.</title>
        <authorList>
            <person name="Kurbessoian T."/>
        </authorList>
    </citation>
    <scope>NUCLEOTIDE SEQUENCE [LARGE SCALE GENOMIC DNA]</scope>
    <source>
        <strain evidence="5 6">CCFEE 5522</strain>
    </source>
</reference>
<keyword evidence="6" id="KW-1185">Reference proteome</keyword>
<feature type="domain" description="Piwi" evidence="4">
    <location>
        <begin position="619"/>
        <end position="919"/>
    </location>
</feature>
<evidence type="ECO:0000259" key="3">
    <source>
        <dbReference type="PROSITE" id="PS50821"/>
    </source>
</evidence>
<dbReference type="SUPFAM" id="SSF101690">
    <property type="entry name" value="PAZ domain"/>
    <property type="match status" value="1"/>
</dbReference>
<evidence type="ECO:0000313" key="5">
    <source>
        <dbReference type="EMBL" id="KAK4549069.1"/>
    </source>
</evidence>
<evidence type="ECO:0000256" key="1">
    <source>
        <dbReference type="RuleBase" id="RU361178"/>
    </source>
</evidence>
<feature type="region of interest" description="Disordered" evidence="2">
    <location>
        <begin position="1"/>
        <end position="91"/>
    </location>
</feature>
<dbReference type="Pfam" id="PF08699">
    <property type="entry name" value="ArgoL1"/>
    <property type="match status" value="1"/>
</dbReference>
<protein>
    <submittedName>
        <fullName evidence="5">Uncharacterized protein</fullName>
    </submittedName>
</protein>
<dbReference type="GO" id="GO:0003723">
    <property type="term" value="F:RNA binding"/>
    <property type="evidence" value="ECO:0007669"/>
    <property type="project" value="InterPro"/>
</dbReference>
<feature type="compositionally biased region" description="Low complexity" evidence="2">
    <location>
        <begin position="20"/>
        <end position="47"/>
    </location>
</feature>
<accession>A0AAV9JU64</accession>
<feature type="compositionally biased region" description="Polar residues" evidence="2">
    <location>
        <begin position="48"/>
        <end position="60"/>
    </location>
</feature>
<dbReference type="Pfam" id="PF02170">
    <property type="entry name" value="PAZ"/>
    <property type="match status" value="1"/>
</dbReference>
<dbReference type="InterPro" id="IPR003100">
    <property type="entry name" value="PAZ_dom"/>
</dbReference>
<dbReference type="PROSITE" id="PS50821">
    <property type="entry name" value="PAZ"/>
    <property type="match status" value="1"/>
</dbReference>
<dbReference type="SMART" id="SM00950">
    <property type="entry name" value="Piwi"/>
    <property type="match status" value="1"/>
</dbReference>
<dbReference type="Gene3D" id="2.170.260.10">
    <property type="entry name" value="paz domain"/>
    <property type="match status" value="1"/>
</dbReference>
<sequence length="976" mass="107189">MAGAAKARLQREREDHHRGNGSSRSGNGSSRSDTSSSGRAYSSAPPSNVGSTGSRGSHQSRAMYDGNRDPTPPGSAGERNPATARPIVDPKNFDLGMAGWSTVRGYDTVSGMPSRPKPSTLGQPCKIGLNTYNVDAMPATPVYQFDVMIGNGVEKRGLIKKVWASKTLKAALGPGYIFDSNKLAWGLKPITREIKATVDLDTENGRQAKPGDDKNKIRVHIRQTNRVRLDVLVAYMEGTISFDNSCLEAINFLDHLLREYPTLKYTQIKRSFFARGQERFLLGSAVEAFKGVYSSMRVVHGGPATKAKLSVNVDVSNGVFWTETTLPVSAVQLTGRRDISDLINTIRGANGEKTPSGQNLKKMRKLHVVAGHRGGNRDQYTIDRFMYGVGARDHKFEKDGKMISVYDYFAQTFNIRLQYPDLPLVKMMKGKMTLLPMECLKIEPNERYPYKLDERQTANMIKFAVTPPPERYQNIQHGLDMLDWGNDPVLKAFGLKISGKKTIVDGRIIAAPIVQFGQGEAKPGTSGRWDLKGKKFLTPNTVPLKSWAITVIPGRRGGKPDKSVVENFVREFVKVYGLHGGRVENKQPAFVLASGDDVGSWVTTAWNAAGNQTQSRPQMLVFILPDKDSVTYGRIKRSAECRYGVVSQCMQYAHVQKCQAQYISNVCMKFNAKLGGTTGRAIGAKSKGPTGLFTVPTCIIGADVSHAAPGAQTPSMAALTMSMDKLAIRYAAACETNGYRVEMITTDNINGLIKPLIQSWVQNVGGGKFPQRIIYFRDGVSEGQYQHVLQQEVADMKALLKTADPNLKIPFVVIVGSKRHHVRFFPEKGGDRNGNALPGTLIETGVTHPFENDFYLCSHAALKGTARPMHYHVLLNEAGMSNEELQTLIYEQCYQYIRATTPVSQHPAIYYAHIASNRAIPHDPRWSGSSDSPAVASRGQSGSQGDRSGSSGPPADVEKLMPMPNQGGIQTSMWYI</sequence>
<dbReference type="Pfam" id="PF16488">
    <property type="entry name" value="ArgoL2"/>
    <property type="match status" value="1"/>
</dbReference>
<feature type="domain" description="PAZ" evidence="3">
    <location>
        <begin position="338"/>
        <end position="444"/>
    </location>
</feature>
<feature type="compositionally biased region" description="Low complexity" evidence="2">
    <location>
        <begin position="937"/>
        <end position="952"/>
    </location>
</feature>
<dbReference type="CDD" id="cd02846">
    <property type="entry name" value="PAZ_argonaute_like"/>
    <property type="match status" value="1"/>
</dbReference>